<evidence type="ECO:0000256" key="6">
    <source>
        <dbReference type="SAM" id="Phobius"/>
    </source>
</evidence>
<keyword evidence="9" id="KW-1185">Reference proteome</keyword>
<name>A0A1R4GFD1_9MICC</name>
<dbReference type="GO" id="GO:0005886">
    <property type="term" value="C:plasma membrane"/>
    <property type="evidence" value="ECO:0007669"/>
    <property type="project" value="UniProtKB-SubCell"/>
</dbReference>
<evidence type="ECO:0000256" key="2">
    <source>
        <dbReference type="ARBA" id="ARBA00022475"/>
    </source>
</evidence>
<evidence type="ECO:0000256" key="4">
    <source>
        <dbReference type="ARBA" id="ARBA00022989"/>
    </source>
</evidence>
<reference evidence="8 9" key="1">
    <citation type="submission" date="2017-02" db="EMBL/GenBank/DDBJ databases">
        <authorList>
            <person name="Peterson S.W."/>
        </authorList>
    </citation>
    <scope>NUCLEOTIDE SEQUENCE [LARGE SCALE GENOMIC DNA]</scope>
    <source>
        <strain evidence="8 9">B Ar 00.02</strain>
    </source>
</reference>
<evidence type="ECO:0000256" key="1">
    <source>
        <dbReference type="ARBA" id="ARBA00004651"/>
    </source>
</evidence>
<protein>
    <recommendedName>
        <fullName evidence="7">Cardiolipin synthase N-terminal domain-containing protein</fullName>
    </recommendedName>
</protein>
<keyword evidence="3 6" id="KW-0812">Transmembrane</keyword>
<organism evidence="8 9">
    <name type="scientific">Arthrobacter rhombi</name>
    <dbReference type="NCBI Taxonomy" id="71253"/>
    <lineage>
        <taxon>Bacteria</taxon>
        <taxon>Bacillati</taxon>
        <taxon>Actinomycetota</taxon>
        <taxon>Actinomycetes</taxon>
        <taxon>Micrococcales</taxon>
        <taxon>Micrococcaceae</taxon>
        <taxon>Arthrobacter</taxon>
    </lineage>
</organism>
<keyword evidence="2" id="KW-1003">Cell membrane</keyword>
<dbReference type="EMBL" id="FUHW01000037">
    <property type="protein sequence ID" value="SJM66911.1"/>
    <property type="molecule type" value="Genomic_DNA"/>
</dbReference>
<comment type="subcellular location">
    <subcellularLocation>
        <location evidence="1">Cell membrane</location>
        <topology evidence="1">Multi-pass membrane protein</topology>
    </subcellularLocation>
</comment>
<evidence type="ECO:0000256" key="5">
    <source>
        <dbReference type="ARBA" id="ARBA00023136"/>
    </source>
</evidence>
<accession>A0A1R4GFD1</accession>
<dbReference type="InterPro" id="IPR027379">
    <property type="entry name" value="CLS_N"/>
</dbReference>
<feature type="domain" description="Cardiolipin synthase N-terminal" evidence="7">
    <location>
        <begin position="39"/>
        <end position="72"/>
    </location>
</feature>
<proteinExistence type="predicted"/>
<dbReference type="Proteomes" id="UP000195913">
    <property type="component" value="Unassembled WGS sequence"/>
</dbReference>
<feature type="transmembrane region" description="Helical" evidence="6">
    <location>
        <begin position="51"/>
        <end position="70"/>
    </location>
</feature>
<dbReference type="AlphaFoldDB" id="A0A1R4GFD1"/>
<evidence type="ECO:0000259" key="7">
    <source>
        <dbReference type="Pfam" id="PF13396"/>
    </source>
</evidence>
<dbReference type="Pfam" id="PF13396">
    <property type="entry name" value="PLDc_N"/>
    <property type="match status" value="1"/>
</dbReference>
<sequence>MIMMAKKHFKDLSAGRKFWVMTLGAVQVALQGAALKDLAGRPATQVNGPKIAWFFASFFNFIGPLSYFAVGRKK</sequence>
<evidence type="ECO:0000313" key="9">
    <source>
        <dbReference type="Proteomes" id="UP000195913"/>
    </source>
</evidence>
<gene>
    <name evidence="8" type="ORF">FM101_10100</name>
</gene>
<keyword evidence="4 6" id="KW-1133">Transmembrane helix</keyword>
<keyword evidence="5 6" id="KW-0472">Membrane</keyword>
<evidence type="ECO:0000256" key="3">
    <source>
        <dbReference type="ARBA" id="ARBA00022692"/>
    </source>
</evidence>
<evidence type="ECO:0000313" key="8">
    <source>
        <dbReference type="EMBL" id="SJM66911.1"/>
    </source>
</evidence>